<dbReference type="InterPro" id="IPR001455">
    <property type="entry name" value="TusA-like"/>
</dbReference>
<reference evidence="3 4" key="1">
    <citation type="submission" date="2019-02" db="EMBL/GenBank/DDBJ databases">
        <title>Kribbella capetownensis sp. nov. and Kribbella speibonae sp. nov., isolated from soil.</title>
        <authorList>
            <person name="Curtis S.M."/>
            <person name="Norton I."/>
            <person name="Everest G.J."/>
            <person name="Meyers P.R."/>
        </authorList>
    </citation>
    <scope>NUCLEOTIDE SEQUENCE [LARGE SCALE GENOMIC DNA]</scope>
    <source>
        <strain evidence="3 4">KCTC 29219</strain>
    </source>
</reference>
<evidence type="ECO:0000256" key="1">
    <source>
        <dbReference type="ARBA" id="ARBA00008984"/>
    </source>
</evidence>
<feature type="domain" description="UPF0033" evidence="2">
    <location>
        <begin position="5"/>
        <end position="29"/>
    </location>
</feature>
<keyword evidence="3" id="KW-0808">Transferase</keyword>
<dbReference type="EMBL" id="SJJZ01000003">
    <property type="protein sequence ID" value="TCC05538.1"/>
    <property type="molecule type" value="Genomic_DNA"/>
</dbReference>
<comment type="similarity">
    <text evidence="1">Belongs to the sulfur carrier protein TusA family.</text>
</comment>
<evidence type="ECO:0000313" key="3">
    <source>
        <dbReference type="EMBL" id="TCC05538.1"/>
    </source>
</evidence>
<dbReference type="GO" id="GO:0016740">
    <property type="term" value="F:transferase activity"/>
    <property type="evidence" value="ECO:0007669"/>
    <property type="project" value="UniProtKB-KW"/>
</dbReference>
<dbReference type="PROSITE" id="PS01148">
    <property type="entry name" value="UPF0033"/>
    <property type="match status" value="1"/>
</dbReference>
<proteinExistence type="inferred from homology"/>
<protein>
    <submittedName>
        <fullName evidence="3">Sulfurtransferase TusA family protein</fullName>
    </submittedName>
</protein>
<dbReference type="Pfam" id="PF01206">
    <property type="entry name" value="TusA"/>
    <property type="match status" value="1"/>
</dbReference>
<evidence type="ECO:0000313" key="4">
    <source>
        <dbReference type="Proteomes" id="UP000292346"/>
    </source>
</evidence>
<comment type="caution">
    <text evidence="3">The sequence shown here is derived from an EMBL/GenBank/DDBJ whole genome shotgun (WGS) entry which is preliminary data.</text>
</comment>
<dbReference type="InterPro" id="IPR036868">
    <property type="entry name" value="TusA-like_sf"/>
</dbReference>
<dbReference type="PANTHER" id="PTHR33279:SF6">
    <property type="entry name" value="SULFUR CARRIER PROTEIN YEDF-RELATED"/>
    <property type="match status" value="1"/>
</dbReference>
<keyword evidence="4" id="KW-1185">Reference proteome</keyword>
<sequence length="70" mass="7525">MNVDLDCRGLLCPLPVIKLAKTLPTVAVGDTVTVLADDPAAATDIPAWCRMRSQELVSAGENQYVVRRVS</sequence>
<organism evidence="3 4">
    <name type="scientific">Kribbella soli</name>
    <dbReference type="NCBI Taxonomy" id="1124743"/>
    <lineage>
        <taxon>Bacteria</taxon>
        <taxon>Bacillati</taxon>
        <taxon>Actinomycetota</taxon>
        <taxon>Actinomycetes</taxon>
        <taxon>Propionibacteriales</taxon>
        <taxon>Kribbellaceae</taxon>
        <taxon>Kribbella</taxon>
    </lineage>
</organism>
<accession>A0A4R0H714</accession>
<dbReference type="OrthoDB" id="8636759at2"/>
<dbReference type="Gene3D" id="3.30.110.40">
    <property type="entry name" value="TusA-like domain"/>
    <property type="match status" value="1"/>
</dbReference>
<name>A0A4R0H714_9ACTN</name>
<dbReference type="AlphaFoldDB" id="A0A4R0H714"/>
<dbReference type="SUPFAM" id="SSF64307">
    <property type="entry name" value="SirA-like"/>
    <property type="match status" value="1"/>
</dbReference>
<dbReference type="RefSeq" id="WP_131342193.1">
    <property type="nucleotide sequence ID" value="NZ_SJJZ01000003.1"/>
</dbReference>
<evidence type="ECO:0000259" key="2">
    <source>
        <dbReference type="PROSITE" id="PS01148"/>
    </source>
</evidence>
<gene>
    <name evidence="3" type="ORF">E0H45_26330</name>
</gene>
<dbReference type="PANTHER" id="PTHR33279">
    <property type="entry name" value="SULFUR CARRIER PROTEIN YEDF-RELATED"/>
    <property type="match status" value="1"/>
</dbReference>
<dbReference type="Proteomes" id="UP000292346">
    <property type="component" value="Unassembled WGS sequence"/>
</dbReference>
<dbReference type="CDD" id="cd00291">
    <property type="entry name" value="SirA_YedF_YeeD"/>
    <property type="match status" value="1"/>
</dbReference>